<name>A0ACA9KAK0_9GLOM</name>
<feature type="non-terminal residue" evidence="1">
    <location>
        <position position="352"/>
    </location>
</feature>
<reference evidence="1" key="1">
    <citation type="submission" date="2021-06" db="EMBL/GenBank/DDBJ databases">
        <authorList>
            <person name="Kallberg Y."/>
            <person name="Tangrot J."/>
            <person name="Rosling A."/>
        </authorList>
    </citation>
    <scope>NUCLEOTIDE SEQUENCE</scope>
    <source>
        <strain evidence="1">CL356</strain>
    </source>
</reference>
<sequence>MGNGESSGKGDDQNVNSQSNHDFKCINGRWYHNEEACYIFPSDIEEIDRQQQQHYYFKHIFRTNISAPAEYKIHSISHQQRCGAGIWLLELATEYEKSEFFGVDMSPVFPAHIKPSNSNFIKANVLNGLPFPPNEFDYIHISFMHGSFKDDQWQNIVIPELIRVLKPGGWLEFYDVEIISINGGPLVMRLTKSVLQLIYIAGLNPKSPTLIKDWLSSYACLKDIKEIIRYPYIGKWKGEIIDEEIEIECEEEYDEGCGNDVVIEEECECENPEEVHLARVDVAKRKKDVEIGRLLNEMMKTYYTMDSENLSKCMGVEREEFLSIVEECFEHETSIYDTKMKVIRVICKKEED</sequence>
<proteinExistence type="predicted"/>
<dbReference type="EMBL" id="CAJVPT010001400">
    <property type="protein sequence ID" value="CAG8461880.1"/>
    <property type="molecule type" value="Genomic_DNA"/>
</dbReference>
<comment type="caution">
    <text evidence="1">The sequence shown here is derived from an EMBL/GenBank/DDBJ whole genome shotgun (WGS) entry which is preliminary data.</text>
</comment>
<accession>A0ACA9KAK0</accession>
<organism evidence="1 2">
    <name type="scientific">Acaulospora colombiana</name>
    <dbReference type="NCBI Taxonomy" id="27376"/>
    <lineage>
        <taxon>Eukaryota</taxon>
        <taxon>Fungi</taxon>
        <taxon>Fungi incertae sedis</taxon>
        <taxon>Mucoromycota</taxon>
        <taxon>Glomeromycotina</taxon>
        <taxon>Glomeromycetes</taxon>
        <taxon>Diversisporales</taxon>
        <taxon>Acaulosporaceae</taxon>
        <taxon>Acaulospora</taxon>
    </lineage>
</organism>
<evidence type="ECO:0000313" key="2">
    <source>
        <dbReference type="Proteomes" id="UP000789525"/>
    </source>
</evidence>
<dbReference type="Proteomes" id="UP000789525">
    <property type="component" value="Unassembled WGS sequence"/>
</dbReference>
<keyword evidence="2" id="KW-1185">Reference proteome</keyword>
<evidence type="ECO:0000313" key="1">
    <source>
        <dbReference type="EMBL" id="CAG8461880.1"/>
    </source>
</evidence>
<gene>
    <name evidence="1" type="ORF">ACOLOM_LOCUS1204</name>
</gene>
<protein>
    <submittedName>
        <fullName evidence="1">11621_t:CDS:1</fullName>
    </submittedName>
</protein>